<dbReference type="PIRSF" id="PIRSF006060">
    <property type="entry name" value="AA_transporter"/>
    <property type="match status" value="1"/>
</dbReference>
<feature type="region of interest" description="Disordered" evidence="5">
    <location>
        <begin position="1"/>
        <end position="22"/>
    </location>
</feature>
<comment type="caution">
    <text evidence="7">The sequence shown here is derived from an EMBL/GenBank/DDBJ whole genome shotgun (WGS) entry which is preliminary data.</text>
</comment>
<evidence type="ECO:0000256" key="4">
    <source>
        <dbReference type="ARBA" id="ARBA00023136"/>
    </source>
</evidence>
<evidence type="ECO:0000256" key="2">
    <source>
        <dbReference type="ARBA" id="ARBA00022692"/>
    </source>
</evidence>
<dbReference type="EMBL" id="JASZZN010000001">
    <property type="protein sequence ID" value="MDM4014169.1"/>
    <property type="molecule type" value="Genomic_DNA"/>
</dbReference>
<dbReference type="InterPro" id="IPR002293">
    <property type="entry name" value="AA/rel_permease1"/>
</dbReference>
<feature type="transmembrane region" description="Helical" evidence="6">
    <location>
        <begin position="477"/>
        <end position="498"/>
    </location>
</feature>
<organism evidence="7 8">
    <name type="scientific">Roseiconus lacunae</name>
    <dbReference type="NCBI Taxonomy" id="2605694"/>
    <lineage>
        <taxon>Bacteria</taxon>
        <taxon>Pseudomonadati</taxon>
        <taxon>Planctomycetota</taxon>
        <taxon>Planctomycetia</taxon>
        <taxon>Pirellulales</taxon>
        <taxon>Pirellulaceae</taxon>
        <taxon>Roseiconus</taxon>
    </lineage>
</organism>
<feature type="transmembrane region" description="Helical" evidence="6">
    <location>
        <begin position="450"/>
        <end position="471"/>
    </location>
</feature>
<feature type="transmembrane region" description="Helical" evidence="6">
    <location>
        <begin position="395"/>
        <end position="413"/>
    </location>
</feature>
<proteinExistence type="predicted"/>
<name>A0ABT7PCE2_9BACT</name>
<dbReference type="Gene3D" id="1.20.1740.10">
    <property type="entry name" value="Amino acid/polyamine transporter I"/>
    <property type="match status" value="1"/>
</dbReference>
<feature type="transmembrane region" description="Helical" evidence="6">
    <location>
        <begin position="107"/>
        <end position="131"/>
    </location>
</feature>
<feature type="transmembrane region" description="Helical" evidence="6">
    <location>
        <begin position="176"/>
        <end position="196"/>
    </location>
</feature>
<accession>A0ABT7PCE2</accession>
<evidence type="ECO:0000313" key="8">
    <source>
        <dbReference type="Proteomes" id="UP001239462"/>
    </source>
</evidence>
<feature type="compositionally biased region" description="Basic and acidic residues" evidence="5">
    <location>
        <begin position="12"/>
        <end position="21"/>
    </location>
</feature>
<feature type="transmembrane region" description="Helical" evidence="6">
    <location>
        <begin position="65"/>
        <end position="86"/>
    </location>
</feature>
<dbReference type="PANTHER" id="PTHR11785:SF512">
    <property type="entry name" value="SOBREMESA, ISOFORM B"/>
    <property type="match status" value="1"/>
</dbReference>
<evidence type="ECO:0000256" key="6">
    <source>
        <dbReference type="SAM" id="Phobius"/>
    </source>
</evidence>
<keyword evidence="4 6" id="KW-0472">Membrane</keyword>
<keyword evidence="3 6" id="KW-1133">Transmembrane helix</keyword>
<keyword evidence="8" id="KW-1185">Reference proteome</keyword>
<evidence type="ECO:0000256" key="5">
    <source>
        <dbReference type="SAM" id="MobiDB-lite"/>
    </source>
</evidence>
<reference evidence="7 8" key="1">
    <citation type="submission" date="2023-06" db="EMBL/GenBank/DDBJ databases">
        <title>Roseiconus lacunae JC819 isolated from Gulf of Mannar region, Tamil Nadu.</title>
        <authorList>
            <person name="Pk S."/>
            <person name="Ch S."/>
            <person name="Ch V.R."/>
        </authorList>
    </citation>
    <scope>NUCLEOTIDE SEQUENCE [LARGE SCALE GENOMIC DNA]</scope>
    <source>
        <strain evidence="7 8">JC819</strain>
    </source>
</reference>
<evidence type="ECO:0000256" key="1">
    <source>
        <dbReference type="ARBA" id="ARBA00004141"/>
    </source>
</evidence>
<feature type="transmembrane region" description="Helical" evidence="6">
    <location>
        <begin position="241"/>
        <end position="261"/>
    </location>
</feature>
<gene>
    <name evidence="7" type="ORF">QTN89_01920</name>
</gene>
<dbReference type="Proteomes" id="UP001239462">
    <property type="component" value="Unassembled WGS sequence"/>
</dbReference>
<evidence type="ECO:0000256" key="3">
    <source>
        <dbReference type="ARBA" id="ARBA00022989"/>
    </source>
</evidence>
<keyword evidence="2 6" id="KW-0812">Transmembrane</keyword>
<protein>
    <submittedName>
        <fullName evidence="7">APC family permease</fullName>
    </submittedName>
</protein>
<dbReference type="RefSeq" id="WP_289161922.1">
    <property type="nucleotide sequence ID" value="NZ_JASZZN010000001.1"/>
</dbReference>
<comment type="subcellular location">
    <subcellularLocation>
        <location evidence="1">Membrane</location>
        <topology evidence="1">Multi-pass membrane protein</topology>
    </subcellularLocation>
</comment>
<evidence type="ECO:0000313" key="7">
    <source>
        <dbReference type="EMBL" id="MDM4014169.1"/>
    </source>
</evidence>
<dbReference type="PANTHER" id="PTHR11785">
    <property type="entry name" value="AMINO ACID TRANSPORTER"/>
    <property type="match status" value="1"/>
</dbReference>
<sequence>MSESVNNPFEASHVDQPRDDVTGTVTPTLGPFSAGAIVAASMIGAGVYTTSGWTLADLGSPTQVVLAWAIGGAIAICGAICYGGLAQRFTESGGEYLFLARAVHPSAGMMAGWVSLLAGFAGAMAFAASTFESYLRETGWPALERLPERCIAIGLVLIAASVHSVGLHPGTRVQNAVVVMKFMMIGLFIMLALANLPNWEGFTAHTDSNNQANSATPVGSIATVDTSPDRIDEAPEAPSPFASILAFANALTWISLSYSGFNAAVYMTGEIKNPRRNVPRAMLYATLIVTVIYVALNAIFVFAPAAARVTAQPNVATAAAAAIGEQLTASGSGIGRYISPLVRIAILTGLATSVLALTQTGPRVYQKMASDGLLPSFLRGHLGDRHDGVGLNLRPAILTQAVLGCLVIGIATLRQQLDYLGLTLSVCAALCGALVFVVHRQDAPVLPRWAFPWVPVVYVFGTLMIATLTAVRVPVQGTVGLGTLSLGVIAYWLSRLLWGSRASGDRRN</sequence>
<feature type="transmembrane region" description="Helical" evidence="6">
    <location>
        <begin position="337"/>
        <end position="358"/>
    </location>
</feature>
<feature type="transmembrane region" description="Helical" evidence="6">
    <location>
        <begin position="282"/>
        <end position="303"/>
    </location>
</feature>
<dbReference type="Pfam" id="PF13520">
    <property type="entry name" value="AA_permease_2"/>
    <property type="match status" value="1"/>
</dbReference>
<dbReference type="InterPro" id="IPR050598">
    <property type="entry name" value="AminoAcid_Transporter"/>
</dbReference>
<feature type="transmembrane region" description="Helical" evidence="6">
    <location>
        <begin position="419"/>
        <end position="438"/>
    </location>
</feature>